<name>A0ABV1U8C4_9ACTN</name>
<evidence type="ECO:0000313" key="2">
    <source>
        <dbReference type="EMBL" id="MER6429976.1"/>
    </source>
</evidence>
<evidence type="ECO:0000313" key="3">
    <source>
        <dbReference type="Proteomes" id="UP001470023"/>
    </source>
</evidence>
<proteinExistence type="predicted"/>
<evidence type="ECO:0000256" key="1">
    <source>
        <dbReference type="SAM" id="MobiDB-lite"/>
    </source>
</evidence>
<reference evidence="2 3" key="1">
    <citation type="submission" date="2024-06" db="EMBL/GenBank/DDBJ databases">
        <title>The Natural Products Discovery Center: Release of the First 8490 Sequenced Strains for Exploring Actinobacteria Biosynthetic Diversity.</title>
        <authorList>
            <person name="Kalkreuter E."/>
            <person name="Kautsar S.A."/>
            <person name="Yang D."/>
            <person name="Bader C.D."/>
            <person name="Teijaro C.N."/>
            <person name="Fluegel L."/>
            <person name="Davis C.M."/>
            <person name="Simpson J.R."/>
            <person name="Lauterbach L."/>
            <person name="Steele A.D."/>
            <person name="Gui C."/>
            <person name="Meng S."/>
            <person name="Li G."/>
            <person name="Viehrig K."/>
            <person name="Ye F."/>
            <person name="Su P."/>
            <person name="Kiefer A.F."/>
            <person name="Nichols A."/>
            <person name="Cepeda A.J."/>
            <person name="Yan W."/>
            <person name="Fan B."/>
            <person name="Jiang Y."/>
            <person name="Adhikari A."/>
            <person name="Zheng C.-J."/>
            <person name="Schuster L."/>
            <person name="Cowan T.M."/>
            <person name="Smanski M.J."/>
            <person name="Chevrette M.G."/>
            <person name="De Carvalho L.P.S."/>
            <person name="Shen B."/>
        </authorList>
    </citation>
    <scope>NUCLEOTIDE SEQUENCE [LARGE SCALE GENOMIC DNA]</scope>
    <source>
        <strain evidence="2 3">NPDC001166</strain>
    </source>
</reference>
<protein>
    <submittedName>
        <fullName evidence="2">Uncharacterized protein</fullName>
    </submittedName>
</protein>
<dbReference type="EMBL" id="JBEPAZ010000015">
    <property type="protein sequence ID" value="MER6429976.1"/>
    <property type="molecule type" value="Genomic_DNA"/>
</dbReference>
<comment type="caution">
    <text evidence="2">The sequence shown here is derived from an EMBL/GenBank/DDBJ whole genome shotgun (WGS) entry which is preliminary data.</text>
</comment>
<dbReference type="RefSeq" id="WP_351944622.1">
    <property type="nucleotide sequence ID" value="NZ_JBEOZW010000009.1"/>
</dbReference>
<dbReference type="Proteomes" id="UP001470023">
    <property type="component" value="Unassembled WGS sequence"/>
</dbReference>
<sequence length="41" mass="4365">MVAEPPETGAGHGSQKGRPLSGLRSPEDDSGGRWEPLFTTR</sequence>
<organism evidence="2 3">
    <name type="scientific">Streptomyces sp. 900105245</name>
    <dbReference type="NCBI Taxonomy" id="3154379"/>
    <lineage>
        <taxon>Bacteria</taxon>
        <taxon>Bacillati</taxon>
        <taxon>Actinomycetota</taxon>
        <taxon>Actinomycetes</taxon>
        <taxon>Kitasatosporales</taxon>
        <taxon>Streptomycetaceae</taxon>
        <taxon>Streptomyces</taxon>
    </lineage>
</organism>
<gene>
    <name evidence="2" type="ORF">ABT272_19860</name>
</gene>
<accession>A0ABV1U8C4</accession>
<keyword evidence="3" id="KW-1185">Reference proteome</keyword>
<feature type="region of interest" description="Disordered" evidence="1">
    <location>
        <begin position="1"/>
        <end position="41"/>
    </location>
</feature>